<organism evidence="1 2">
    <name type="scientific">Nostoc cf. commune SO-36</name>
    <dbReference type="NCBI Taxonomy" id="449208"/>
    <lineage>
        <taxon>Bacteria</taxon>
        <taxon>Bacillati</taxon>
        <taxon>Cyanobacteriota</taxon>
        <taxon>Cyanophyceae</taxon>
        <taxon>Nostocales</taxon>
        <taxon>Nostocaceae</taxon>
        <taxon>Nostoc</taxon>
    </lineage>
</organism>
<dbReference type="EMBL" id="AP025732">
    <property type="protein sequence ID" value="BDI19372.1"/>
    <property type="molecule type" value="Genomic_DNA"/>
</dbReference>
<accession>A0ABM7Z848</accession>
<evidence type="ECO:0000313" key="2">
    <source>
        <dbReference type="Proteomes" id="UP001055453"/>
    </source>
</evidence>
<reference evidence="1" key="1">
    <citation type="submission" date="2022-04" db="EMBL/GenBank/DDBJ databases">
        <title>Complete genome sequence of a cyanobacterium, Nostoc sp. SO-36, isolated in Antarctica.</title>
        <authorList>
            <person name="Kanesaki Y."/>
            <person name="Effendi D."/>
            <person name="Sakamoto T."/>
            <person name="Ohtani S."/>
            <person name="Awai K."/>
        </authorList>
    </citation>
    <scope>NUCLEOTIDE SEQUENCE</scope>
    <source>
        <strain evidence="1">SO-36</strain>
    </source>
</reference>
<gene>
    <name evidence="1" type="ORF">ANSO36C_51740</name>
</gene>
<protein>
    <submittedName>
        <fullName evidence="1">Uncharacterized protein</fullName>
    </submittedName>
</protein>
<evidence type="ECO:0000313" key="1">
    <source>
        <dbReference type="EMBL" id="BDI19372.1"/>
    </source>
</evidence>
<dbReference type="Proteomes" id="UP001055453">
    <property type="component" value="Chromosome"/>
</dbReference>
<sequence>MKFVGRTGVLRVNHRTTREINEAAISYLANSILDDEEMGNRELGIGEISRSPN</sequence>
<proteinExistence type="predicted"/>
<name>A0ABM7Z848_NOSCO</name>
<keyword evidence="2" id="KW-1185">Reference proteome</keyword>